<gene>
    <name evidence="1" type="ORF">ABQM86_10865</name>
</gene>
<evidence type="ECO:0000313" key="1">
    <source>
        <dbReference type="EMBL" id="XDV73630.1"/>
    </source>
</evidence>
<evidence type="ECO:0008006" key="2">
    <source>
        <dbReference type="Google" id="ProtNLM"/>
    </source>
</evidence>
<proteinExistence type="predicted"/>
<dbReference type="EMBL" id="CP165735">
    <property type="protein sequence ID" value="XDV73630.1"/>
    <property type="molecule type" value="Genomic_DNA"/>
</dbReference>
<name>A0AB39YUY4_9MICC</name>
<dbReference type="RefSeq" id="WP_369746606.1">
    <property type="nucleotide sequence ID" value="NZ_CP165735.1"/>
</dbReference>
<accession>A0AB39YUY4</accession>
<dbReference type="AlphaFoldDB" id="A0AB39YUY4"/>
<organism evidence="1">
    <name type="scientific">Paenarthrobacter sp. AMU7</name>
    <dbReference type="NCBI Taxonomy" id="3162492"/>
    <lineage>
        <taxon>Bacteria</taxon>
        <taxon>Bacillati</taxon>
        <taxon>Actinomycetota</taxon>
        <taxon>Actinomycetes</taxon>
        <taxon>Micrococcales</taxon>
        <taxon>Micrococcaceae</taxon>
        <taxon>Paenarthrobacter</taxon>
    </lineage>
</organism>
<reference evidence="1" key="1">
    <citation type="submission" date="2024-07" db="EMBL/GenBank/DDBJ databases">
        <authorList>
            <person name="Li J."/>
            <person name="Wei H."/>
            <person name="Ma J."/>
        </authorList>
    </citation>
    <scope>NUCLEOTIDE SEQUENCE</scope>
    <source>
        <strain evidence="1">AMU7</strain>
    </source>
</reference>
<protein>
    <recommendedName>
        <fullName evidence="2">Roadblock/LC7 domain-containing protein</fullName>
    </recommendedName>
</protein>
<sequence length="198" mass="21439">MNRSERTWKWWKRSEGFKPLPTPLHEIIRERHPDAVATGMAPNQWDSGPGAPAYQEVPSVYFMAASDETTEQEELIMSSLDEATKELLAIEGATGAAIFDYTSGMALAQGGNPGFDLGVAAAGNSNVVSSKLRTMADLGLDSSIEDVLITLDSQYHLINVLNSAGSKGLFVYLVLDRTYANLALARHKLNNIAKAIAI</sequence>